<dbReference type="Proteomes" id="UP001419268">
    <property type="component" value="Unassembled WGS sequence"/>
</dbReference>
<evidence type="ECO:0000313" key="3">
    <source>
        <dbReference type="Proteomes" id="UP001419268"/>
    </source>
</evidence>
<comment type="caution">
    <text evidence="2">The sequence shown here is derived from an EMBL/GenBank/DDBJ whole genome shotgun (WGS) entry which is preliminary data.</text>
</comment>
<dbReference type="AlphaFoldDB" id="A0AAP0J480"/>
<feature type="signal peptide" evidence="1">
    <location>
        <begin position="1"/>
        <end position="20"/>
    </location>
</feature>
<reference evidence="2 3" key="1">
    <citation type="submission" date="2024-01" db="EMBL/GenBank/DDBJ databases">
        <title>Genome assemblies of Stephania.</title>
        <authorList>
            <person name="Yang L."/>
        </authorList>
    </citation>
    <scope>NUCLEOTIDE SEQUENCE [LARGE SCALE GENOMIC DNA]</scope>
    <source>
        <strain evidence="2">JXDWG</strain>
        <tissue evidence="2">Leaf</tissue>
    </source>
</reference>
<keyword evidence="1" id="KW-0732">Signal</keyword>
<feature type="chain" id="PRO_5042814967" evidence="1">
    <location>
        <begin position="21"/>
        <end position="54"/>
    </location>
</feature>
<accession>A0AAP0J480</accession>
<organism evidence="2 3">
    <name type="scientific">Stephania cephalantha</name>
    <dbReference type="NCBI Taxonomy" id="152367"/>
    <lineage>
        <taxon>Eukaryota</taxon>
        <taxon>Viridiplantae</taxon>
        <taxon>Streptophyta</taxon>
        <taxon>Embryophyta</taxon>
        <taxon>Tracheophyta</taxon>
        <taxon>Spermatophyta</taxon>
        <taxon>Magnoliopsida</taxon>
        <taxon>Ranunculales</taxon>
        <taxon>Menispermaceae</taxon>
        <taxon>Menispermoideae</taxon>
        <taxon>Cissampelideae</taxon>
        <taxon>Stephania</taxon>
    </lineage>
</organism>
<sequence length="54" mass="6576">MKANFVVIFVLWRSTWRVVTYEIERTTAESMGMTEVSMTFQPKHFAIYEEKLWR</sequence>
<evidence type="ECO:0000313" key="2">
    <source>
        <dbReference type="EMBL" id="KAK9126725.1"/>
    </source>
</evidence>
<proteinExistence type="predicted"/>
<protein>
    <submittedName>
        <fullName evidence="2">Uncharacterized protein</fullName>
    </submittedName>
</protein>
<evidence type="ECO:0000256" key="1">
    <source>
        <dbReference type="SAM" id="SignalP"/>
    </source>
</evidence>
<name>A0AAP0J480_9MAGN</name>
<gene>
    <name evidence="2" type="ORF">Scep_015571</name>
</gene>
<dbReference type="EMBL" id="JBBNAG010000006">
    <property type="protein sequence ID" value="KAK9126725.1"/>
    <property type="molecule type" value="Genomic_DNA"/>
</dbReference>
<keyword evidence="3" id="KW-1185">Reference proteome</keyword>